<evidence type="ECO:0000259" key="6">
    <source>
        <dbReference type="PROSITE" id="PS51352"/>
    </source>
</evidence>
<dbReference type="Proteomes" id="UP000629963">
    <property type="component" value="Unassembled WGS sequence"/>
</dbReference>
<keyword evidence="3" id="KW-1015">Disulfide bond</keyword>
<keyword evidence="8" id="KW-1185">Reference proteome</keyword>
<evidence type="ECO:0000313" key="8">
    <source>
        <dbReference type="Proteomes" id="UP000629963"/>
    </source>
</evidence>
<gene>
    <name evidence="7" type="ORF">H8R23_04685</name>
</gene>
<sequence>MKKVFYSSLLLLTNLTLLAQAPKKIKFKAVIENRKSDTLIIRGENAFNQIIPINSSKQFEATFAAPKGFYQFFDGQSASTMYLKPETDIVLMFDADRIDKSITYSGKGSDESNFLAKFGIREEVFTEEAFAKEPDEFQRLFEIKKTQDRESIENGNYDPEFKTIILSSFTNNDRYILQAYQGISKERKLVGKASPEFTFENHKGGTTKLTDLKGKYVYIDIWATWCAPCRQEIPYLQKIEKKYDGKKITFVSISIDQKKDYEKWKSFVSEKNLGGIQLLADNDWNSDFILKYEVRGIPRFILLDPNGNIVSADAQRPSDPKLQDKLDVLLQEANK</sequence>
<keyword evidence="4" id="KW-0676">Redox-active center</keyword>
<name>A0ABR7J580_9FLAO</name>
<organism evidence="7 8">
    <name type="scientific">Flavobacterium kayseriense</name>
    <dbReference type="NCBI Taxonomy" id="2764714"/>
    <lineage>
        <taxon>Bacteria</taxon>
        <taxon>Pseudomonadati</taxon>
        <taxon>Bacteroidota</taxon>
        <taxon>Flavobacteriia</taxon>
        <taxon>Flavobacteriales</taxon>
        <taxon>Flavobacteriaceae</taxon>
        <taxon>Flavobacterium</taxon>
    </lineage>
</organism>
<reference evidence="7 8" key="1">
    <citation type="submission" date="2020-08" db="EMBL/GenBank/DDBJ databases">
        <title>Description of novel Flavobacterium F-380 isolate.</title>
        <authorList>
            <person name="Saticioglu I.B."/>
            <person name="Duman M."/>
            <person name="Altun S."/>
        </authorList>
    </citation>
    <scope>NUCLEOTIDE SEQUENCE [LARGE SCALE GENOMIC DNA]</scope>
    <source>
        <strain evidence="7 8">F-380</strain>
    </source>
</reference>
<feature type="domain" description="Thioredoxin" evidence="6">
    <location>
        <begin position="188"/>
        <end position="334"/>
    </location>
</feature>
<keyword evidence="5" id="KW-0732">Signal</keyword>
<dbReference type="EMBL" id="JACRUJ010000001">
    <property type="protein sequence ID" value="MBC5840693.1"/>
    <property type="molecule type" value="Genomic_DNA"/>
</dbReference>
<comment type="subcellular location">
    <subcellularLocation>
        <location evidence="1">Cell envelope</location>
    </subcellularLocation>
</comment>
<evidence type="ECO:0000313" key="7">
    <source>
        <dbReference type="EMBL" id="MBC5840693.1"/>
    </source>
</evidence>
<keyword evidence="2" id="KW-0201">Cytochrome c-type biogenesis</keyword>
<evidence type="ECO:0000256" key="1">
    <source>
        <dbReference type="ARBA" id="ARBA00004196"/>
    </source>
</evidence>
<dbReference type="RefSeq" id="WP_187009252.1">
    <property type="nucleotide sequence ID" value="NZ_JACRUI010000001.1"/>
</dbReference>
<dbReference type="PROSITE" id="PS51352">
    <property type="entry name" value="THIOREDOXIN_2"/>
    <property type="match status" value="1"/>
</dbReference>
<dbReference type="Gene3D" id="3.40.30.10">
    <property type="entry name" value="Glutaredoxin"/>
    <property type="match status" value="1"/>
</dbReference>
<dbReference type="InterPro" id="IPR036249">
    <property type="entry name" value="Thioredoxin-like_sf"/>
</dbReference>
<dbReference type="Pfam" id="PF08534">
    <property type="entry name" value="Redoxin"/>
    <property type="match status" value="1"/>
</dbReference>
<protein>
    <submittedName>
        <fullName evidence="7">TlpA family protein disulfide reductase</fullName>
    </submittedName>
</protein>
<dbReference type="SUPFAM" id="SSF52833">
    <property type="entry name" value="Thioredoxin-like"/>
    <property type="match status" value="1"/>
</dbReference>
<proteinExistence type="predicted"/>
<dbReference type="InterPro" id="IPR013740">
    <property type="entry name" value="Redoxin"/>
</dbReference>
<dbReference type="PANTHER" id="PTHR42852:SF6">
    <property type="entry name" value="THIOL:DISULFIDE INTERCHANGE PROTEIN DSBE"/>
    <property type="match status" value="1"/>
</dbReference>
<dbReference type="InterPro" id="IPR050553">
    <property type="entry name" value="Thioredoxin_ResA/DsbE_sf"/>
</dbReference>
<dbReference type="CDD" id="cd02966">
    <property type="entry name" value="TlpA_like_family"/>
    <property type="match status" value="1"/>
</dbReference>
<dbReference type="InterPro" id="IPR013766">
    <property type="entry name" value="Thioredoxin_domain"/>
</dbReference>
<feature type="signal peptide" evidence="5">
    <location>
        <begin position="1"/>
        <end position="19"/>
    </location>
</feature>
<evidence type="ECO:0000256" key="2">
    <source>
        <dbReference type="ARBA" id="ARBA00022748"/>
    </source>
</evidence>
<feature type="chain" id="PRO_5046304274" evidence="5">
    <location>
        <begin position="20"/>
        <end position="335"/>
    </location>
</feature>
<comment type="caution">
    <text evidence="7">The sequence shown here is derived from an EMBL/GenBank/DDBJ whole genome shotgun (WGS) entry which is preliminary data.</text>
</comment>
<dbReference type="PANTHER" id="PTHR42852">
    <property type="entry name" value="THIOL:DISULFIDE INTERCHANGE PROTEIN DSBE"/>
    <property type="match status" value="1"/>
</dbReference>
<evidence type="ECO:0000256" key="3">
    <source>
        <dbReference type="ARBA" id="ARBA00023157"/>
    </source>
</evidence>
<evidence type="ECO:0000256" key="5">
    <source>
        <dbReference type="SAM" id="SignalP"/>
    </source>
</evidence>
<evidence type="ECO:0000256" key="4">
    <source>
        <dbReference type="ARBA" id="ARBA00023284"/>
    </source>
</evidence>
<accession>A0ABR7J580</accession>